<comment type="function">
    <text evidence="1 15">DNA ligase that catalyzes the formation of phosphodiester linkages between 5'-phosphoryl and 3'-hydroxyl groups in double-stranded DNA using NAD as a coenzyme and as the energy source for the reaction. It is essential for DNA replication and repair of damaged DNA.</text>
</comment>
<evidence type="ECO:0000256" key="3">
    <source>
        <dbReference type="ARBA" id="ARBA00013308"/>
    </source>
</evidence>
<dbReference type="GO" id="GO:0046872">
    <property type="term" value="F:metal ion binding"/>
    <property type="evidence" value="ECO:0007669"/>
    <property type="project" value="UniProtKB-KW"/>
</dbReference>
<dbReference type="InterPro" id="IPR004150">
    <property type="entry name" value="NAD_DNA_ligase_OB"/>
</dbReference>
<dbReference type="InterPro" id="IPR004149">
    <property type="entry name" value="Znf_DNAligase_C4"/>
</dbReference>
<dbReference type="InterPro" id="IPR001357">
    <property type="entry name" value="BRCT_dom"/>
</dbReference>
<evidence type="ECO:0000313" key="19">
    <source>
        <dbReference type="EMBL" id="MEC0486079.1"/>
    </source>
</evidence>
<feature type="binding site" evidence="15">
    <location>
        <begin position="83"/>
        <end position="84"/>
    </location>
    <ligand>
        <name>NAD(+)</name>
        <dbReference type="ChEBI" id="CHEBI:57540"/>
    </ligand>
</feature>
<keyword evidence="4 15" id="KW-0436">Ligase</keyword>
<evidence type="ECO:0000313" key="21">
    <source>
        <dbReference type="Proteomes" id="UP001341297"/>
    </source>
</evidence>
<reference evidence="18" key="2">
    <citation type="submission" date="2015-10" db="EMBL/GenBank/DDBJ databases">
        <authorList>
            <person name="Gilbert D.G."/>
        </authorList>
    </citation>
    <scope>NUCLEOTIDE SEQUENCE</scope>
    <source>
        <strain evidence="18">GO-13</strain>
    </source>
</reference>
<dbReference type="Gene3D" id="6.20.10.30">
    <property type="match status" value="1"/>
</dbReference>
<dbReference type="RefSeq" id="WP_057957596.1">
    <property type="nucleotide sequence ID" value="NZ_CP023481.1"/>
</dbReference>
<sequence length="667" mass="75089">MEKEAAKRRVEQLHALINKYNYEYHTLDDPSVPDSEYDKLMKELISIEEEHPDLKTPDSPSQRVGGAVLDAFQKVQHKTPMLSLGNAFNEEDLRDFDRRVRQSVGDVEYNVELKIDGLAVSLRYENGVFVRGATRGDGTTGEDITENLKTIRNIPLKMKRSLSIEVRGEAYMPKRSFELLNEARLERGEEPFANPRNAAAGSLRQLDPKIAAKRNLDIFVYSIAELDEMGVETQSRGLDFLDELGFKTNHERKKCSTIEEVIEIVDELKTKRADLPYEIDGIVIKVDSLDQQEELGFTAKSPRWAIAYKFPAEEVVTKLLDIELSVGRTGVVTPTAILEPVKVAGTTVQRASLHNEDLIKEKDIRLYDKVVIKKAGDIIPEVVNVLVEQRTGEEKEFSMPDECPECGSELVRIEGEVALRCINPECPAQIREGLIHFVSRNAMNIEGLGERVITQLFREDLVKNVADLYKLTREQLINLERMGEKSTDNLLQSIEKSKENSLERLLFGLGIRFIGEKAAKTLAMHFETIDRLKTASKEELLEVDEIGEKMADAIVTYFEKEEMLKLLDELEQLGVNMVYTGPKQVKAEDSDSYFAGKTIVLTGKLSEMSRNDAKAEIEALGGKITGSVSKKTDLVIAGEAAGSKLAKAEELNIEVWDEARLIRELKK</sequence>
<dbReference type="SMART" id="SM00292">
    <property type="entry name" value="BRCT"/>
    <property type="match status" value="1"/>
</dbReference>
<dbReference type="EC" id="6.5.1.2" evidence="2 15"/>
<dbReference type="PROSITE" id="PS01056">
    <property type="entry name" value="DNA_LIGASE_N2"/>
    <property type="match status" value="1"/>
</dbReference>
<dbReference type="FunFam" id="2.40.50.140:FF:000012">
    <property type="entry name" value="DNA ligase"/>
    <property type="match status" value="1"/>
</dbReference>
<dbReference type="GO" id="GO:0003911">
    <property type="term" value="F:DNA ligase (NAD+) activity"/>
    <property type="evidence" value="ECO:0007669"/>
    <property type="project" value="UniProtKB-UniRule"/>
</dbReference>
<dbReference type="Gene3D" id="3.30.470.30">
    <property type="entry name" value="DNA ligase/mRNA capping enzyme"/>
    <property type="match status" value="1"/>
</dbReference>
<dbReference type="EMBL" id="JARRTL010000014">
    <property type="protein sequence ID" value="MEC0486079.1"/>
    <property type="molecule type" value="Genomic_DNA"/>
</dbReference>
<dbReference type="InterPro" id="IPR036420">
    <property type="entry name" value="BRCT_dom_sf"/>
</dbReference>
<dbReference type="Pfam" id="PF03120">
    <property type="entry name" value="OB_DNA_ligase"/>
    <property type="match status" value="1"/>
</dbReference>
<feature type="binding site" evidence="15">
    <location>
        <position position="426"/>
    </location>
    <ligand>
        <name>Zn(2+)</name>
        <dbReference type="ChEBI" id="CHEBI:29105"/>
    </ligand>
</feature>
<proteinExistence type="inferred from homology"/>
<name>A0A0T6BQF2_9BACI</name>
<dbReference type="FunFam" id="6.20.10.30:FF:000002">
    <property type="entry name" value="DNA ligase"/>
    <property type="match status" value="1"/>
</dbReference>
<keyword evidence="9 15" id="KW-0460">Magnesium</keyword>
<keyword evidence="18" id="KW-0560">Oxidoreductase</keyword>
<protein>
    <recommendedName>
        <fullName evidence="3 15">DNA ligase</fullName>
        <ecNumber evidence="2 15">6.5.1.2</ecNumber>
    </recommendedName>
    <alternativeName>
        <fullName evidence="15">Polydeoxyribonucleotide synthase [NAD(+)]</fullName>
    </alternativeName>
</protein>
<evidence type="ECO:0000256" key="9">
    <source>
        <dbReference type="ARBA" id="ARBA00022842"/>
    </source>
</evidence>
<evidence type="ECO:0000256" key="15">
    <source>
        <dbReference type="HAMAP-Rule" id="MF_01588"/>
    </source>
</evidence>
<dbReference type="SUPFAM" id="SSF56091">
    <property type="entry name" value="DNA ligase/mRNA capping enzyme, catalytic domain"/>
    <property type="match status" value="1"/>
</dbReference>
<evidence type="ECO:0000313" key="18">
    <source>
        <dbReference type="EMBL" id="KRT93722.1"/>
    </source>
</evidence>
<dbReference type="GO" id="GO:0003677">
    <property type="term" value="F:DNA binding"/>
    <property type="evidence" value="ECO:0007669"/>
    <property type="project" value="InterPro"/>
</dbReference>
<keyword evidence="12 15" id="KW-0464">Manganese</keyword>
<dbReference type="InterPro" id="IPR003583">
    <property type="entry name" value="Hlx-hairpin-Hlx_DNA-bd_motif"/>
</dbReference>
<dbReference type="Pfam" id="PF01653">
    <property type="entry name" value="DNA_ligase_aden"/>
    <property type="match status" value="1"/>
</dbReference>
<feature type="binding site" evidence="15">
    <location>
        <position position="135"/>
    </location>
    <ligand>
        <name>NAD(+)</name>
        <dbReference type="ChEBI" id="CHEBI:57540"/>
    </ligand>
</feature>
<evidence type="ECO:0000256" key="1">
    <source>
        <dbReference type="ARBA" id="ARBA00004067"/>
    </source>
</evidence>
<dbReference type="PANTHER" id="PTHR23389">
    <property type="entry name" value="CHROMOSOME TRANSMISSION FIDELITY FACTOR 18"/>
    <property type="match status" value="1"/>
</dbReference>
<feature type="domain" description="BRCT" evidence="17">
    <location>
        <begin position="589"/>
        <end position="667"/>
    </location>
</feature>
<feature type="binding site" evidence="15">
    <location>
        <begin position="34"/>
        <end position="38"/>
    </location>
    <ligand>
        <name>NAD(+)</name>
        <dbReference type="ChEBI" id="CHEBI:57540"/>
    </ligand>
</feature>
<dbReference type="FunFam" id="3.40.50.10190:FF:000026">
    <property type="entry name" value="DNA ligase"/>
    <property type="match status" value="1"/>
</dbReference>
<dbReference type="Pfam" id="PF12826">
    <property type="entry name" value="HHH_2"/>
    <property type="match status" value="1"/>
</dbReference>
<dbReference type="InterPro" id="IPR018239">
    <property type="entry name" value="DNA_ligase_AS"/>
</dbReference>
<dbReference type="InterPro" id="IPR041663">
    <property type="entry name" value="DisA/LigA_HHH"/>
</dbReference>
<evidence type="ECO:0000256" key="12">
    <source>
        <dbReference type="ARBA" id="ARBA00023211"/>
    </source>
</evidence>
<dbReference type="SUPFAM" id="SSF52113">
    <property type="entry name" value="BRCT domain"/>
    <property type="match status" value="1"/>
</dbReference>
<gene>
    <name evidence="15 18" type="primary">ligA</name>
    <name evidence="18" type="ORF">AB447_217665</name>
    <name evidence="19" type="ORF">P8828_14820</name>
</gene>
<dbReference type="Gene3D" id="2.40.50.140">
    <property type="entry name" value="Nucleic acid-binding proteins"/>
    <property type="match status" value="1"/>
</dbReference>
<dbReference type="InterPro" id="IPR010994">
    <property type="entry name" value="RuvA_2-like"/>
</dbReference>
<dbReference type="PANTHER" id="PTHR23389:SF9">
    <property type="entry name" value="DNA LIGASE"/>
    <property type="match status" value="1"/>
</dbReference>
<evidence type="ECO:0000256" key="13">
    <source>
        <dbReference type="ARBA" id="ARBA00034005"/>
    </source>
</evidence>
<keyword evidence="21" id="KW-1185">Reference proteome</keyword>
<dbReference type="Proteomes" id="UP000036168">
    <property type="component" value="Unassembled WGS sequence"/>
</dbReference>
<feature type="binding site" evidence="15">
    <location>
        <position position="309"/>
    </location>
    <ligand>
        <name>NAD(+)</name>
        <dbReference type="ChEBI" id="CHEBI:57540"/>
    </ligand>
</feature>
<comment type="catalytic activity">
    <reaction evidence="13 15 16">
        <text>NAD(+) + (deoxyribonucleotide)n-3'-hydroxyl + 5'-phospho-(deoxyribonucleotide)m = (deoxyribonucleotide)n+m + AMP + beta-nicotinamide D-nucleotide.</text>
        <dbReference type="EC" id="6.5.1.2"/>
    </reaction>
</comment>
<reference evidence="18 20" key="1">
    <citation type="journal article" date="2015" name="Int. J. Syst. Evol. Microbiol.">
        <title>Bacillus glycinifermentans sp. nov., isolated from fermented soybean paste.</title>
        <authorList>
            <person name="Kim S.J."/>
            <person name="Dunlap C.A."/>
            <person name="Kwon S.W."/>
            <person name="Rooney A.P."/>
        </authorList>
    </citation>
    <scope>NUCLEOTIDE SEQUENCE [LARGE SCALE GENOMIC DNA]</scope>
    <source>
        <strain evidence="18 20">GO-13</strain>
    </source>
</reference>
<keyword evidence="10 15" id="KW-0520">NAD</keyword>
<evidence type="ECO:0000256" key="4">
    <source>
        <dbReference type="ARBA" id="ARBA00022598"/>
    </source>
</evidence>
<dbReference type="GO" id="GO:0006260">
    <property type="term" value="P:DNA replication"/>
    <property type="evidence" value="ECO:0007669"/>
    <property type="project" value="UniProtKB-KW"/>
</dbReference>
<dbReference type="EMBL" id="LECW02000020">
    <property type="protein sequence ID" value="KRT93722.1"/>
    <property type="molecule type" value="Genomic_DNA"/>
</dbReference>
<evidence type="ECO:0000256" key="10">
    <source>
        <dbReference type="ARBA" id="ARBA00023027"/>
    </source>
</evidence>
<dbReference type="CDD" id="cd00114">
    <property type="entry name" value="LIGANc"/>
    <property type="match status" value="1"/>
</dbReference>
<dbReference type="GO" id="GO:0006281">
    <property type="term" value="P:DNA repair"/>
    <property type="evidence" value="ECO:0007669"/>
    <property type="project" value="UniProtKB-KW"/>
</dbReference>
<dbReference type="GO" id="GO:0005829">
    <property type="term" value="C:cytosol"/>
    <property type="evidence" value="ECO:0007669"/>
    <property type="project" value="TreeGrafter"/>
</dbReference>
<comment type="caution">
    <text evidence="18">The sequence shown here is derived from an EMBL/GenBank/DDBJ whole genome shotgun (WGS) entry which is preliminary data.</text>
</comment>
<keyword evidence="6 15" id="KW-0479">Metal-binding</keyword>
<feature type="binding site" evidence="15">
    <location>
        <position position="406"/>
    </location>
    <ligand>
        <name>Zn(2+)</name>
        <dbReference type="ChEBI" id="CHEBI:29105"/>
    </ligand>
</feature>
<dbReference type="InterPro" id="IPR033136">
    <property type="entry name" value="DNA_ligase_CS"/>
</dbReference>
<dbReference type="Pfam" id="PF03119">
    <property type="entry name" value="DNA_ligase_ZBD"/>
    <property type="match status" value="1"/>
</dbReference>
<organism evidence="18 20">
    <name type="scientific">Bacillus glycinifermentans</name>
    <dbReference type="NCBI Taxonomy" id="1664069"/>
    <lineage>
        <taxon>Bacteria</taxon>
        <taxon>Bacillati</taxon>
        <taxon>Bacillota</taxon>
        <taxon>Bacilli</taxon>
        <taxon>Bacillales</taxon>
        <taxon>Bacillaceae</taxon>
        <taxon>Bacillus</taxon>
    </lineage>
</organism>
<feature type="binding site" evidence="15">
    <location>
        <position position="169"/>
    </location>
    <ligand>
        <name>NAD(+)</name>
        <dbReference type="ChEBI" id="CHEBI:57540"/>
    </ligand>
</feature>
<feature type="binding site" evidence="15">
    <location>
        <position position="112"/>
    </location>
    <ligand>
        <name>NAD(+)</name>
        <dbReference type="ChEBI" id="CHEBI:57540"/>
    </ligand>
</feature>
<evidence type="ECO:0000256" key="16">
    <source>
        <dbReference type="RuleBase" id="RU000618"/>
    </source>
</evidence>
<comment type="similarity">
    <text evidence="14 15">Belongs to the NAD-dependent DNA ligase family. LigA subfamily.</text>
</comment>
<dbReference type="STRING" id="1664069.BGLY_0738"/>
<evidence type="ECO:0000256" key="8">
    <source>
        <dbReference type="ARBA" id="ARBA00022833"/>
    </source>
</evidence>
<evidence type="ECO:0000256" key="5">
    <source>
        <dbReference type="ARBA" id="ARBA00022705"/>
    </source>
</evidence>
<feature type="binding site" evidence="15">
    <location>
        <position position="421"/>
    </location>
    <ligand>
        <name>Zn(2+)</name>
        <dbReference type="ChEBI" id="CHEBI:29105"/>
    </ligand>
</feature>
<feature type="active site" description="N6-AMP-lysine intermediate" evidence="15">
    <location>
        <position position="114"/>
    </location>
</feature>
<dbReference type="NCBIfam" id="TIGR00575">
    <property type="entry name" value="dnlj"/>
    <property type="match status" value="1"/>
</dbReference>
<dbReference type="GO" id="GO:0051213">
    <property type="term" value="F:dioxygenase activity"/>
    <property type="evidence" value="ECO:0007669"/>
    <property type="project" value="UniProtKB-KW"/>
</dbReference>
<dbReference type="Gene3D" id="3.40.50.10190">
    <property type="entry name" value="BRCT domain"/>
    <property type="match status" value="1"/>
</dbReference>
<dbReference type="SMART" id="SM00278">
    <property type="entry name" value="HhH1"/>
    <property type="match status" value="3"/>
</dbReference>
<dbReference type="PROSITE" id="PS01055">
    <property type="entry name" value="DNA_LIGASE_N1"/>
    <property type="match status" value="1"/>
</dbReference>
<dbReference type="PIRSF" id="PIRSF001604">
    <property type="entry name" value="LigA"/>
    <property type="match status" value="1"/>
</dbReference>
<keyword evidence="18" id="KW-0223">Dioxygenase</keyword>
<accession>A0A0T6BQF2</accession>
<dbReference type="SMART" id="SM00532">
    <property type="entry name" value="LIGANc"/>
    <property type="match status" value="1"/>
</dbReference>
<dbReference type="FunFam" id="1.10.150.20:FF:000007">
    <property type="entry name" value="DNA ligase"/>
    <property type="match status" value="1"/>
</dbReference>
<dbReference type="Proteomes" id="UP001341297">
    <property type="component" value="Unassembled WGS sequence"/>
</dbReference>
<dbReference type="FunFam" id="1.10.150.20:FF:000006">
    <property type="entry name" value="DNA ligase"/>
    <property type="match status" value="1"/>
</dbReference>
<evidence type="ECO:0000256" key="11">
    <source>
        <dbReference type="ARBA" id="ARBA00023204"/>
    </source>
</evidence>
<dbReference type="NCBIfam" id="NF005932">
    <property type="entry name" value="PRK07956.1"/>
    <property type="match status" value="1"/>
</dbReference>
<feature type="binding site" evidence="15">
    <location>
        <position position="403"/>
    </location>
    <ligand>
        <name>Zn(2+)</name>
        <dbReference type="ChEBI" id="CHEBI:29105"/>
    </ligand>
</feature>
<evidence type="ECO:0000256" key="6">
    <source>
        <dbReference type="ARBA" id="ARBA00022723"/>
    </source>
</evidence>
<dbReference type="InterPro" id="IPR012340">
    <property type="entry name" value="NA-bd_OB-fold"/>
</dbReference>
<keyword evidence="11 15" id="KW-0234">DNA repair</keyword>
<dbReference type="Gene3D" id="1.10.150.20">
    <property type="entry name" value="5' to 3' exonuclease, C-terminal subdomain"/>
    <property type="match status" value="2"/>
</dbReference>
<keyword evidence="8 15" id="KW-0862">Zinc</keyword>
<dbReference type="OrthoDB" id="9759736at2"/>
<dbReference type="SUPFAM" id="SSF50249">
    <property type="entry name" value="Nucleic acid-binding proteins"/>
    <property type="match status" value="1"/>
</dbReference>
<dbReference type="SUPFAM" id="SSF47781">
    <property type="entry name" value="RuvA domain 2-like"/>
    <property type="match status" value="1"/>
</dbReference>
<dbReference type="AlphaFoldDB" id="A0A0T6BQF2"/>
<dbReference type="PROSITE" id="PS50172">
    <property type="entry name" value="BRCT"/>
    <property type="match status" value="1"/>
</dbReference>
<evidence type="ECO:0000256" key="2">
    <source>
        <dbReference type="ARBA" id="ARBA00012722"/>
    </source>
</evidence>
<evidence type="ECO:0000259" key="17">
    <source>
        <dbReference type="PROSITE" id="PS50172"/>
    </source>
</evidence>
<evidence type="ECO:0000256" key="14">
    <source>
        <dbReference type="ARBA" id="ARBA00060881"/>
    </source>
</evidence>
<evidence type="ECO:0000256" key="7">
    <source>
        <dbReference type="ARBA" id="ARBA00022763"/>
    </source>
</evidence>
<dbReference type="Pfam" id="PF00533">
    <property type="entry name" value="BRCT"/>
    <property type="match status" value="1"/>
</dbReference>
<dbReference type="InterPro" id="IPR013840">
    <property type="entry name" value="DNAligase_N"/>
</dbReference>
<dbReference type="InterPro" id="IPR013839">
    <property type="entry name" value="DNAligase_adenylation"/>
</dbReference>
<feature type="binding site" evidence="15">
    <location>
        <position position="285"/>
    </location>
    <ligand>
        <name>NAD(+)</name>
        <dbReference type="ChEBI" id="CHEBI:57540"/>
    </ligand>
</feature>
<dbReference type="FunFam" id="1.10.287.610:FF:000002">
    <property type="entry name" value="DNA ligase"/>
    <property type="match status" value="1"/>
</dbReference>
<keyword evidence="5 15" id="KW-0235">DNA replication</keyword>
<reference evidence="19 21" key="3">
    <citation type="submission" date="2023-03" db="EMBL/GenBank/DDBJ databases">
        <title>Agriculturally important microbes genome sequencing.</title>
        <authorList>
            <person name="Dunlap C."/>
        </authorList>
    </citation>
    <scope>NUCLEOTIDE SEQUENCE [LARGE SCALE GENOMIC DNA]</scope>
    <source>
        <strain evidence="19 21">CBP-3203</strain>
    </source>
</reference>
<dbReference type="CDD" id="cd17748">
    <property type="entry name" value="BRCT_DNA_ligase_like"/>
    <property type="match status" value="1"/>
</dbReference>
<keyword evidence="7 15" id="KW-0227">DNA damage</keyword>
<dbReference type="InterPro" id="IPR001679">
    <property type="entry name" value="DNA_ligase"/>
</dbReference>
<dbReference type="Gene3D" id="1.10.287.610">
    <property type="entry name" value="Helix hairpin bin"/>
    <property type="match status" value="1"/>
</dbReference>
<dbReference type="FunFam" id="3.30.470.30:FF:000001">
    <property type="entry name" value="DNA ligase"/>
    <property type="match status" value="1"/>
</dbReference>
<evidence type="ECO:0000313" key="20">
    <source>
        <dbReference type="Proteomes" id="UP000036168"/>
    </source>
</evidence>
<comment type="cofactor">
    <cofactor evidence="15">
        <name>Mg(2+)</name>
        <dbReference type="ChEBI" id="CHEBI:18420"/>
    </cofactor>
    <cofactor evidence="15">
        <name>Mn(2+)</name>
        <dbReference type="ChEBI" id="CHEBI:29035"/>
    </cofactor>
</comment>
<dbReference type="HAMAP" id="MF_01588">
    <property type="entry name" value="DNA_ligase_A"/>
    <property type="match status" value="1"/>
</dbReference>